<accession>A0AAW4G6I9</accession>
<evidence type="ECO:0000313" key="2">
    <source>
        <dbReference type="Proteomes" id="UP001195196"/>
    </source>
</evidence>
<name>A0AAW4G6I9_GORRU</name>
<dbReference type="EMBL" id="JAFFGU010000007">
    <property type="protein sequence ID" value="MBM7279302.1"/>
    <property type="molecule type" value="Genomic_DNA"/>
</dbReference>
<dbReference type="Proteomes" id="UP001195196">
    <property type="component" value="Unassembled WGS sequence"/>
</dbReference>
<protein>
    <submittedName>
        <fullName evidence="1">Uncharacterized protein</fullName>
    </submittedName>
</protein>
<gene>
    <name evidence="1" type="ORF">JTZ10_16250</name>
</gene>
<sequence length="76" mass="8311">MTSYRVKTATDGRAARYRPIEVIDSSGGYRWILNKDEALRLAGDLVIAVVETGGHVAAVARLKQLADHLTDMKSNP</sequence>
<evidence type="ECO:0000313" key="1">
    <source>
        <dbReference type="EMBL" id="MBM7279302.1"/>
    </source>
</evidence>
<dbReference type="RefSeq" id="WP_204718413.1">
    <property type="nucleotide sequence ID" value="NZ_JAFFGU010000007.1"/>
</dbReference>
<organism evidence="1 2">
    <name type="scientific">Gordonia rubripertincta</name>
    <name type="common">Rhodococcus corallinus</name>
    <dbReference type="NCBI Taxonomy" id="36822"/>
    <lineage>
        <taxon>Bacteria</taxon>
        <taxon>Bacillati</taxon>
        <taxon>Actinomycetota</taxon>
        <taxon>Actinomycetes</taxon>
        <taxon>Mycobacteriales</taxon>
        <taxon>Gordoniaceae</taxon>
        <taxon>Gordonia</taxon>
    </lineage>
</organism>
<dbReference type="AlphaFoldDB" id="A0AAW4G6I9"/>
<proteinExistence type="predicted"/>
<reference evidence="1" key="1">
    <citation type="submission" date="2021-02" db="EMBL/GenBank/DDBJ databases">
        <title>Taxonomy, biology and ecology of Rhodococcus bacteria occurring in California pistachio and other woody hosts as revealed by genome sequence analyses.</title>
        <authorList>
            <person name="Riely B."/>
            <person name="Gai Y."/>
        </authorList>
    </citation>
    <scope>NUCLEOTIDE SEQUENCE</scope>
    <source>
        <strain evidence="1">BP-295</strain>
    </source>
</reference>
<comment type="caution">
    <text evidence="1">The sequence shown here is derived from an EMBL/GenBank/DDBJ whole genome shotgun (WGS) entry which is preliminary data.</text>
</comment>